<dbReference type="Proteomes" id="UP000828390">
    <property type="component" value="Unassembled WGS sequence"/>
</dbReference>
<proteinExistence type="predicted"/>
<dbReference type="EMBL" id="JAIWYP010000027">
    <property type="protein sequence ID" value="KAH3691990.1"/>
    <property type="molecule type" value="Genomic_DNA"/>
</dbReference>
<evidence type="ECO:0000256" key="1">
    <source>
        <dbReference type="SAM" id="MobiDB-lite"/>
    </source>
</evidence>
<protein>
    <submittedName>
        <fullName evidence="2">Uncharacterized protein</fullName>
    </submittedName>
</protein>
<gene>
    <name evidence="2" type="ORF">DPMN_191405</name>
</gene>
<keyword evidence="3" id="KW-1185">Reference proteome</keyword>
<evidence type="ECO:0000313" key="3">
    <source>
        <dbReference type="Proteomes" id="UP000828390"/>
    </source>
</evidence>
<evidence type="ECO:0000313" key="2">
    <source>
        <dbReference type="EMBL" id="KAH3691990.1"/>
    </source>
</evidence>
<organism evidence="2 3">
    <name type="scientific">Dreissena polymorpha</name>
    <name type="common">Zebra mussel</name>
    <name type="synonym">Mytilus polymorpha</name>
    <dbReference type="NCBI Taxonomy" id="45954"/>
    <lineage>
        <taxon>Eukaryota</taxon>
        <taxon>Metazoa</taxon>
        <taxon>Spiralia</taxon>
        <taxon>Lophotrochozoa</taxon>
        <taxon>Mollusca</taxon>
        <taxon>Bivalvia</taxon>
        <taxon>Autobranchia</taxon>
        <taxon>Heteroconchia</taxon>
        <taxon>Euheterodonta</taxon>
        <taxon>Imparidentia</taxon>
        <taxon>Neoheterodontei</taxon>
        <taxon>Myida</taxon>
        <taxon>Dreissenoidea</taxon>
        <taxon>Dreissenidae</taxon>
        <taxon>Dreissena</taxon>
    </lineage>
</organism>
<sequence>MIQTVVDNLDADISSQNGKMSTHSLAMLMTQSGSSSSDDIDVSETIQRTPKSDMAKPIEYEIDIKRFQGPKKPRMPVEMARKQVLPLKFLAKMVVSANHAKQADF</sequence>
<name>A0A9D3Y3N2_DREPO</name>
<comment type="caution">
    <text evidence="2">The sequence shown here is derived from an EMBL/GenBank/DDBJ whole genome shotgun (WGS) entry which is preliminary data.</text>
</comment>
<accession>A0A9D3Y3N2</accession>
<dbReference type="AlphaFoldDB" id="A0A9D3Y3N2"/>
<reference evidence="2" key="2">
    <citation type="submission" date="2020-11" db="EMBL/GenBank/DDBJ databases">
        <authorList>
            <person name="McCartney M.A."/>
            <person name="Auch B."/>
            <person name="Kono T."/>
            <person name="Mallez S."/>
            <person name="Becker A."/>
            <person name="Gohl D.M."/>
            <person name="Silverstein K.A.T."/>
            <person name="Koren S."/>
            <person name="Bechman K.B."/>
            <person name="Herman A."/>
            <person name="Abrahante J.E."/>
            <person name="Garbe J."/>
        </authorList>
    </citation>
    <scope>NUCLEOTIDE SEQUENCE</scope>
    <source>
        <strain evidence="2">Duluth1</strain>
        <tissue evidence="2">Whole animal</tissue>
    </source>
</reference>
<reference evidence="2" key="1">
    <citation type="journal article" date="2019" name="bioRxiv">
        <title>The Genome of the Zebra Mussel, Dreissena polymorpha: A Resource for Invasive Species Research.</title>
        <authorList>
            <person name="McCartney M.A."/>
            <person name="Auch B."/>
            <person name="Kono T."/>
            <person name="Mallez S."/>
            <person name="Zhang Y."/>
            <person name="Obille A."/>
            <person name="Becker A."/>
            <person name="Abrahante J.E."/>
            <person name="Garbe J."/>
            <person name="Badalamenti J.P."/>
            <person name="Herman A."/>
            <person name="Mangelson H."/>
            <person name="Liachko I."/>
            <person name="Sullivan S."/>
            <person name="Sone E.D."/>
            <person name="Koren S."/>
            <person name="Silverstein K.A.T."/>
            <person name="Beckman K.B."/>
            <person name="Gohl D.M."/>
        </authorList>
    </citation>
    <scope>NUCLEOTIDE SEQUENCE</scope>
    <source>
        <strain evidence="2">Duluth1</strain>
        <tissue evidence="2">Whole animal</tissue>
    </source>
</reference>
<feature type="region of interest" description="Disordered" evidence="1">
    <location>
        <begin position="31"/>
        <end position="54"/>
    </location>
</feature>